<reference evidence="2 3" key="1">
    <citation type="journal article" date="2019" name="Int. J. Syst. Evol. Microbiol.">
        <title>The Global Catalogue of Microorganisms (GCM) 10K type strain sequencing project: providing services to taxonomists for standard genome sequencing and annotation.</title>
        <authorList>
            <consortium name="The Broad Institute Genomics Platform"/>
            <consortium name="The Broad Institute Genome Sequencing Center for Infectious Disease"/>
            <person name="Wu L."/>
            <person name="Ma J."/>
        </authorList>
    </citation>
    <scope>NUCLEOTIDE SEQUENCE [LARGE SCALE GENOMIC DNA]</scope>
    <source>
        <strain evidence="2 3">WLHS5</strain>
    </source>
</reference>
<gene>
    <name evidence="2" type="ORF">ACFO5R_15570</name>
</gene>
<dbReference type="InterPro" id="IPR051797">
    <property type="entry name" value="TrmB-like"/>
</dbReference>
<evidence type="ECO:0000313" key="2">
    <source>
        <dbReference type="EMBL" id="MFC4543348.1"/>
    </source>
</evidence>
<name>A0ABD5PSC7_9EURY</name>
<dbReference type="PANTHER" id="PTHR34293">
    <property type="entry name" value="HTH-TYPE TRANSCRIPTIONAL REGULATOR TRMBL2"/>
    <property type="match status" value="1"/>
</dbReference>
<dbReference type="EMBL" id="JBHSFA010000007">
    <property type="protein sequence ID" value="MFC4543348.1"/>
    <property type="molecule type" value="Genomic_DNA"/>
</dbReference>
<accession>A0ABD5PSC7</accession>
<dbReference type="InterPro" id="IPR036390">
    <property type="entry name" value="WH_DNA-bd_sf"/>
</dbReference>
<dbReference type="SUPFAM" id="SSF46785">
    <property type="entry name" value="Winged helix' DNA-binding domain"/>
    <property type="match status" value="1"/>
</dbReference>
<dbReference type="Pfam" id="PF01978">
    <property type="entry name" value="TrmB"/>
    <property type="match status" value="1"/>
</dbReference>
<dbReference type="RefSeq" id="WP_250139976.1">
    <property type="nucleotide sequence ID" value="NZ_JALIQP010000002.1"/>
</dbReference>
<dbReference type="PANTHER" id="PTHR34293:SF1">
    <property type="entry name" value="HTH-TYPE TRANSCRIPTIONAL REGULATOR TRMBL2"/>
    <property type="match status" value="1"/>
</dbReference>
<organism evidence="2 3">
    <name type="scientific">Halosolutus amylolyticus</name>
    <dbReference type="NCBI Taxonomy" id="2932267"/>
    <lineage>
        <taxon>Archaea</taxon>
        <taxon>Methanobacteriati</taxon>
        <taxon>Methanobacteriota</taxon>
        <taxon>Stenosarchaea group</taxon>
        <taxon>Halobacteria</taxon>
        <taxon>Halobacteriales</taxon>
        <taxon>Natrialbaceae</taxon>
        <taxon>Halosolutus</taxon>
    </lineage>
</organism>
<dbReference type="AlphaFoldDB" id="A0ABD5PSC7"/>
<feature type="domain" description="Transcription regulator TrmB N-terminal" evidence="1">
    <location>
        <begin position="14"/>
        <end position="78"/>
    </location>
</feature>
<keyword evidence="3" id="KW-1185">Reference proteome</keyword>
<sequence>MSGDESDALEAFERLGLTSYEAKVFIGLHRIGSGTARDVARVVDVPRSQVYGVAETLEERGLLEVQQSNPIRYRPVSVDEAREILRDRFETEQERAFEYVENVREEPNGEEEQEDIWTVRGSDRVDDRVVDLLSSADRRIVFGTRLPELLTDDIAATLEERAAAGVDVVGVSGTEGVRDRLGRLEGVDAFAPPTHRQDDDRSGRIAIVDDDAVLLSVVDDDGCETAIWSSGSLFASVLVQLIQVDEKTLLESR</sequence>
<comment type="caution">
    <text evidence="2">The sequence shown here is derived from an EMBL/GenBank/DDBJ whole genome shotgun (WGS) entry which is preliminary data.</text>
</comment>
<proteinExistence type="predicted"/>
<evidence type="ECO:0000259" key="1">
    <source>
        <dbReference type="Pfam" id="PF01978"/>
    </source>
</evidence>
<dbReference type="InterPro" id="IPR002831">
    <property type="entry name" value="Tscrpt_reg_TrmB_N"/>
</dbReference>
<dbReference type="Gene3D" id="1.10.10.10">
    <property type="entry name" value="Winged helix-like DNA-binding domain superfamily/Winged helix DNA-binding domain"/>
    <property type="match status" value="1"/>
</dbReference>
<dbReference type="Proteomes" id="UP001595898">
    <property type="component" value="Unassembled WGS sequence"/>
</dbReference>
<dbReference type="InterPro" id="IPR036388">
    <property type="entry name" value="WH-like_DNA-bd_sf"/>
</dbReference>
<protein>
    <submittedName>
        <fullName evidence="2">TrmB family transcriptional regulator</fullName>
    </submittedName>
</protein>
<evidence type="ECO:0000313" key="3">
    <source>
        <dbReference type="Proteomes" id="UP001595898"/>
    </source>
</evidence>